<protein>
    <submittedName>
        <fullName evidence="2">Uncharacterized protein</fullName>
    </submittedName>
</protein>
<proteinExistence type="predicted"/>
<keyword evidence="1" id="KW-0812">Transmembrane</keyword>
<dbReference type="PROSITE" id="PS51257">
    <property type="entry name" value="PROKAR_LIPOPROTEIN"/>
    <property type="match status" value="1"/>
</dbReference>
<gene>
    <name evidence="2" type="ORF">HW554_15530</name>
</gene>
<comment type="caution">
    <text evidence="2">The sequence shown here is derived from an EMBL/GenBank/DDBJ whole genome shotgun (WGS) entry which is preliminary data.</text>
</comment>
<dbReference type="Proteomes" id="UP000565521">
    <property type="component" value="Unassembled WGS sequence"/>
</dbReference>
<feature type="transmembrane region" description="Helical" evidence="1">
    <location>
        <begin position="122"/>
        <end position="143"/>
    </location>
</feature>
<evidence type="ECO:0000313" key="3">
    <source>
        <dbReference type="Proteomes" id="UP000565521"/>
    </source>
</evidence>
<dbReference type="AlphaFoldDB" id="A0A7Y7PS09"/>
<dbReference type="EMBL" id="JABKAU010000033">
    <property type="protein sequence ID" value="NVO32627.1"/>
    <property type="molecule type" value="Genomic_DNA"/>
</dbReference>
<evidence type="ECO:0000256" key="1">
    <source>
        <dbReference type="SAM" id="Phobius"/>
    </source>
</evidence>
<reference evidence="2 3" key="1">
    <citation type="submission" date="2020-05" db="EMBL/GenBank/DDBJ databases">
        <title>Hymenobacter terrestris sp. nov. and Hymenobacter lapidiphilus sp. nov., isolated from regoliths in Antarctica.</title>
        <authorList>
            <person name="Sedlacek I."/>
            <person name="Pantucek R."/>
            <person name="Zeman M."/>
            <person name="Holochova P."/>
            <person name="Kralova S."/>
            <person name="Stankova E."/>
            <person name="Sedo O."/>
            <person name="Micenkova L."/>
            <person name="Svec P."/>
            <person name="Gupta V."/>
            <person name="Sood U."/>
            <person name="Korpole U.S."/>
            <person name="Lal R."/>
        </authorList>
    </citation>
    <scope>NUCLEOTIDE SEQUENCE [LARGE SCALE GENOMIC DNA]</scope>
    <source>
        <strain evidence="2 3">P5342</strain>
    </source>
</reference>
<keyword evidence="1" id="KW-1133">Transmembrane helix</keyword>
<keyword evidence="3" id="KW-1185">Reference proteome</keyword>
<organism evidence="2 3">
    <name type="scientific">Hymenobacter lapidiphilus</name>
    <dbReference type="NCBI Taxonomy" id="2608003"/>
    <lineage>
        <taxon>Bacteria</taxon>
        <taxon>Pseudomonadati</taxon>
        <taxon>Bacteroidota</taxon>
        <taxon>Cytophagia</taxon>
        <taxon>Cytophagales</taxon>
        <taxon>Hymenobacteraceae</taxon>
        <taxon>Hymenobacter</taxon>
    </lineage>
</organism>
<keyword evidence="1" id="KW-0472">Membrane</keyword>
<dbReference type="RefSeq" id="WP_176909499.1">
    <property type="nucleotide sequence ID" value="NZ_JABKAU010000033.1"/>
</dbReference>
<sequence length="179" mass="18478">MHKLLRGRWWVAGLLLAASCRSEQAIFSFRPAAAEPVSVAVPVASVSSAATSPAAPLGAGQLAARSLAAPIANATVAPAEAPGRPAARQLKQTTARLKALTSVRARRPGTATHAAHRDTLHWVLGAALVVAGVVGGILLGGWLGLGVGAVLVLLGYYFVVLGLGGRQAWLEVFQEFFNM</sequence>
<evidence type="ECO:0000313" key="2">
    <source>
        <dbReference type="EMBL" id="NVO32627.1"/>
    </source>
</evidence>
<accession>A0A7Y7PS09</accession>
<feature type="transmembrane region" description="Helical" evidence="1">
    <location>
        <begin position="150"/>
        <end position="169"/>
    </location>
</feature>
<name>A0A7Y7PS09_9BACT</name>